<keyword evidence="4" id="KW-0808">Transferase</keyword>
<evidence type="ECO:0000256" key="4">
    <source>
        <dbReference type="ARBA" id="ARBA00022679"/>
    </source>
</evidence>
<protein>
    <recommendedName>
        <fullName evidence="2">histidine kinase</fullName>
        <ecNumber evidence="2">2.7.13.3</ecNumber>
    </recommendedName>
</protein>
<dbReference type="CDD" id="cd00075">
    <property type="entry name" value="HATPase"/>
    <property type="match status" value="1"/>
</dbReference>
<dbReference type="AlphaFoldDB" id="A0A251X7D2"/>
<evidence type="ECO:0000313" key="9">
    <source>
        <dbReference type="EMBL" id="OUD13979.1"/>
    </source>
</evidence>
<dbReference type="Gene3D" id="1.10.287.130">
    <property type="match status" value="1"/>
</dbReference>
<dbReference type="Gene3D" id="3.30.565.10">
    <property type="entry name" value="Histidine kinase-like ATPase, C-terminal domain"/>
    <property type="match status" value="1"/>
</dbReference>
<evidence type="ECO:0000256" key="1">
    <source>
        <dbReference type="ARBA" id="ARBA00000085"/>
    </source>
</evidence>
<evidence type="ECO:0000256" key="3">
    <source>
        <dbReference type="ARBA" id="ARBA00022553"/>
    </source>
</evidence>
<dbReference type="EC" id="2.7.13.3" evidence="2"/>
<dbReference type="Pfam" id="PF00072">
    <property type="entry name" value="Response_reg"/>
    <property type="match status" value="1"/>
</dbReference>
<feature type="modified residue" description="4-aspartylphosphate" evidence="6">
    <location>
        <position position="57"/>
    </location>
</feature>
<dbReference type="FunFam" id="3.30.565.10:FF:000006">
    <property type="entry name" value="Sensor histidine kinase WalK"/>
    <property type="match status" value="1"/>
</dbReference>
<dbReference type="Gene3D" id="6.10.250.690">
    <property type="match status" value="1"/>
</dbReference>
<evidence type="ECO:0000256" key="5">
    <source>
        <dbReference type="ARBA" id="ARBA00022777"/>
    </source>
</evidence>
<feature type="domain" description="Histidine kinase" evidence="7">
    <location>
        <begin position="153"/>
        <end position="371"/>
    </location>
</feature>
<dbReference type="GO" id="GO:0000155">
    <property type="term" value="F:phosphorelay sensor kinase activity"/>
    <property type="evidence" value="ECO:0007669"/>
    <property type="project" value="InterPro"/>
</dbReference>
<dbReference type="SMART" id="SM00448">
    <property type="entry name" value="REC"/>
    <property type="match status" value="1"/>
</dbReference>
<dbReference type="GO" id="GO:0005886">
    <property type="term" value="C:plasma membrane"/>
    <property type="evidence" value="ECO:0007669"/>
    <property type="project" value="UniProtKB-ARBA"/>
</dbReference>
<dbReference type="Pfam" id="PF02518">
    <property type="entry name" value="HATPase_c"/>
    <property type="match status" value="1"/>
</dbReference>
<dbReference type="PROSITE" id="PS50109">
    <property type="entry name" value="HIS_KIN"/>
    <property type="match status" value="1"/>
</dbReference>
<organism evidence="9 10">
    <name type="scientific">Thioflexithrix psekupsensis</name>
    <dbReference type="NCBI Taxonomy" id="1570016"/>
    <lineage>
        <taxon>Bacteria</taxon>
        <taxon>Pseudomonadati</taxon>
        <taxon>Pseudomonadota</taxon>
        <taxon>Gammaproteobacteria</taxon>
        <taxon>Thiotrichales</taxon>
        <taxon>Thioflexithrix</taxon>
    </lineage>
</organism>
<dbReference type="SUPFAM" id="SSF55874">
    <property type="entry name" value="ATPase domain of HSP90 chaperone/DNA topoisomerase II/histidine kinase"/>
    <property type="match status" value="1"/>
</dbReference>
<dbReference type="CDD" id="cd00082">
    <property type="entry name" value="HisKA"/>
    <property type="match status" value="1"/>
</dbReference>
<dbReference type="InterPro" id="IPR003661">
    <property type="entry name" value="HisK_dim/P_dom"/>
</dbReference>
<keyword evidence="10" id="KW-1185">Reference proteome</keyword>
<dbReference type="PROSITE" id="PS50110">
    <property type="entry name" value="RESPONSE_REGULATORY"/>
    <property type="match status" value="1"/>
</dbReference>
<dbReference type="InterPro" id="IPR036890">
    <property type="entry name" value="HATPase_C_sf"/>
</dbReference>
<dbReference type="SMART" id="SM00388">
    <property type="entry name" value="HisKA"/>
    <property type="match status" value="1"/>
</dbReference>
<dbReference type="SUPFAM" id="SSF47384">
    <property type="entry name" value="Homodimeric domain of signal transducing histidine kinase"/>
    <property type="match status" value="1"/>
</dbReference>
<name>A0A251X7D2_9GAMM</name>
<dbReference type="Proteomes" id="UP000194798">
    <property type="component" value="Unassembled WGS sequence"/>
</dbReference>
<evidence type="ECO:0000259" key="8">
    <source>
        <dbReference type="PROSITE" id="PS50110"/>
    </source>
</evidence>
<dbReference type="Gene3D" id="3.40.50.2300">
    <property type="match status" value="1"/>
</dbReference>
<dbReference type="SMART" id="SM00387">
    <property type="entry name" value="HATPase_c"/>
    <property type="match status" value="1"/>
</dbReference>
<dbReference type="InterPro" id="IPR011006">
    <property type="entry name" value="CheY-like_superfamily"/>
</dbReference>
<dbReference type="PRINTS" id="PR00344">
    <property type="entry name" value="BCTRLSENSOR"/>
</dbReference>
<dbReference type="InterPro" id="IPR003594">
    <property type="entry name" value="HATPase_dom"/>
</dbReference>
<gene>
    <name evidence="9" type="ORF">TPSD3_06440</name>
</gene>
<evidence type="ECO:0000256" key="6">
    <source>
        <dbReference type="PROSITE-ProRule" id="PRU00169"/>
    </source>
</evidence>
<sequence length="373" mass="41760">MQIESTGTILIVDDVVANVRIMFDLLNQHGFEVLIAEDGETALQITQMNQPDLILLDIMMPGLSGFETCRRLKENDKTRDIPVIFMTALSEAKDKIHGFELGAVDYVTKPFYSEEVLARVNTHLTLRNLQKKLQSQNLQLKLLNEEKDEILGIAAHDLKNPLSAIQTLASMIAGDIDNMPKQQQLDYLRLIQVSSERMFELIKALLDVNAIESGQIHIQLIPLCFSAVLEQTLQSQHPRAKAKNILLMPQSLAVTKDCVLAHESTLRQILDNLVSNAIKYSNRGKTVTVRIETTEKNLRCAVQDEGPGLSTDDQKKLFHKFARLKPRPTAGESSTGLGLYIVKKLIETMNGKVWCNSELGSTFIIEIPLCESN</sequence>
<evidence type="ECO:0000256" key="2">
    <source>
        <dbReference type="ARBA" id="ARBA00012438"/>
    </source>
</evidence>
<comment type="caution">
    <text evidence="9">The sequence shown here is derived from an EMBL/GenBank/DDBJ whole genome shotgun (WGS) entry which is preliminary data.</text>
</comment>
<reference evidence="9 10" key="1">
    <citation type="submission" date="2016-12" db="EMBL/GenBank/DDBJ databases">
        <title>Thioflexothrix psekupsii D3 genome sequencing and assembly.</title>
        <authorList>
            <person name="Fomenkov A."/>
            <person name="Vincze T."/>
            <person name="Grabovich M."/>
            <person name="Anton B.P."/>
            <person name="Dubinina G."/>
            <person name="Orlova M."/>
            <person name="Belousova E."/>
            <person name="Roberts R.J."/>
        </authorList>
    </citation>
    <scope>NUCLEOTIDE SEQUENCE [LARGE SCALE GENOMIC DNA]</scope>
    <source>
        <strain evidence="9">D3</strain>
    </source>
</reference>
<comment type="catalytic activity">
    <reaction evidence="1">
        <text>ATP + protein L-histidine = ADP + protein N-phospho-L-histidine.</text>
        <dbReference type="EC" id="2.7.13.3"/>
    </reaction>
</comment>
<proteinExistence type="predicted"/>
<keyword evidence="5" id="KW-0418">Kinase</keyword>
<dbReference type="InterPro" id="IPR005467">
    <property type="entry name" value="His_kinase_dom"/>
</dbReference>
<accession>A0A251X7D2</accession>
<dbReference type="Pfam" id="PF00512">
    <property type="entry name" value="HisKA"/>
    <property type="match status" value="1"/>
</dbReference>
<dbReference type="SUPFAM" id="SSF52172">
    <property type="entry name" value="CheY-like"/>
    <property type="match status" value="1"/>
</dbReference>
<dbReference type="EMBL" id="MSLT01000012">
    <property type="protein sequence ID" value="OUD13979.1"/>
    <property type="molecule type" value="Genomic_DNA"/>
</dbReference>
<dbReference type="PANTHER" id="PTHR43547">
    <property type="entry name" value="TWO-COMPONENT HISTIDINE KINASE"/>
    <property type="match status" value="1"/>
</dbReference>
<dbReference type="PANTHER" id="PTHR43547:SF2">
    <property type="entry name" value="HYBRID SIGNAL TRANSDUCTION HISTIDINE KINASE C"/>
    <property type="match status" value="1"/>
</dbReference>
<keyword evidence="3 6" id="KW-0597">Phosphoprotein</keyword>
<evidence type="ECO:0000259" key="7">
    <source>
        <dbReference type="PROSITE" id="PS50109"/>
    </source>
</evidence>
<dbReference type="InterPro" id="IPR004358">
    <property type="entry name" value="Sig_transdc_His_kin-like_C"/>
</dbReference>
<dbReference type="InterPro" id="IPR036097">
    <property type="entry name" value="HisK_dim/P_sf"/>
</dbReference>
<dbReference type="InterPro" id="IPR001789">
    <property type="entry name" value="Sig_transdc_resp-reg_receiver"/>
</dbReference>
<dbReference type="CDD" id="cd19920">
    <property type="entry name" value="REC_PA4781-like"/>
    <property type="match status" value="1"/>
</dbReference>
<evidence type="ECO:0000313" key="10">
    <source>
        <dbReference type="Proteomes" id="UP000194798"/>
    </source>
</evidence>
<feature type="domain" description="Response regulatory" evidence="8">
    <location>
        <begin position="8"/>
        <end position="124"/>
    </location>
</feature>